<reference evidence="2" key="1">
    <citation type="submission" date="2016-05" db="EMBL/GenBank/DDBJ databases">
        <authorList>
            <person name="Lavstsen T."/>
            <person name="Jespersen J.S."/>
        </authorList>
    </citation>
    <scope>NUCLEOTIDE SEQUENCE</scope>
    <source>
        <tissue evidence="2">Brain</tissue>
    </source>
</reference>
<protein>
    <submittedName>
        <fullName evidence="2">Uncharacterized protein</fullName>
    </submittedName>
</protein>
<name>A0A1A8RN59_9TELE</name>
<evidence type="ECO:0000256" key="1">
    <source>
        <dbReference type="SAM" id="MobiDB-lite"/>
    </source>
</evidence>
<proteinExistence type="predicted"/>
<feature type="compositionally biased region" description="Basic and acidic residues" evidence="1">
    <location>
        <begin position="146"/>
        <end position="161"/>
    </location>
</feature>
<reference evidence="2" key="2">
    <citation type="submission" date="2016-06" db="EMBL/GenBank/DDBJ databases">
        <title>The genome of a short-lived fish provides insights into sex chromosome evolution and the genetic control of aging.</title>
        <authorList>
            <person name="Reichwald K."/>
            <person name="Felder M."/>
            <person name="Petzold A."/>
            <person name="Koch P."/>
            <person name="Groth M."/>
            <person name="Platzer M."/>
        </authorList>
    </citation>
    <scope>NUCLEOTIDE SEQUENCE</scope>
    <source>
        <tissue evidence="2">Brain</tissue>
    </source>
</reference>
<feature type="non-terminal residue" evidence="2">
    <location>
        <position position="1"/>
    </location>
</feature>
<gene>
    <name evidence="2" type="primary">Nfu_g_1_000361</name>
</gene>
<accession>A0A1A8RN59</accession>
<dbReference type="EMBL" id="HAEH01018350">
    <property type="protein sequence ID" value="SBS07550.1"/>
    <property type="molecule type" value="Transcribed_RNA"/>
</dbReference>
<organism evidence="2">
    <name type="scientific">Nothobranchius rachovii</name>
    <name type="common">bluefin notho</name>
    <dbReference type="NCBI Taxonomy" id="451742"/>
    <lineage>
        <taxon>Eukaryota</taxon>
        <taxon>Metazoa</taxon>
        <taxon>Chordata</taxon>
        <taxon>Craniata</taxon>
        <taxon>Vertebrata</taxon>
        <taxon>Euteleostomi</taxon>
        <taxon>Actinopterygii</taxon>
        <taxon>Neopterygii</taxon>
        <taxon>Teleostei</taxon>
        <taxon>Neoteleostei</taxon>
        <taxon>Acanthomorphata</taxon>
        <taxon>Ovalentaria</taxon>
        <taxon>Atherinomorphae</taxon>
        <taxon>Cyprinodontiformes</taxon>
        <taxon>Nothobranchiidae</taxon>
        <taxon>Nothobranchius</taxon>
    </lineage>
</organism>
<sequence length="199" mass="21994">TWYSFLQNVPTHKQPRSTLVDRITDHSHYYKNLHFDTSIVQCIVPQTVLEDKPECIKTVKAVRARFFTVRSSKATCACAGSAHVVTQGSILTLTPLRAAVAIAAMYARLLTVNAGVSCLTHTLTADRVTAHGAVLTLTTAGAARTPETRSHYSHSQDRDVDTSSPRIHQGSLPGMNFLSSQQDKCTRRIRDHRELLGIR</sequence>
<feature type="non-terminal residue" evidence="2">
    <location>
        <position position="199"/>
    </location>
</feature>
<dbReference type="AlphaFoldDB" id="A0A1A8RN59"/>
<evidence type="ECO:0000313" key="2">
    <source>
        <dbReference type="EMBL" id="SBS07550.1"/>
    </source>
</evidence>
<feature type="region of interest" description="Disordered" evidence="1">
    <location>
        <begin position="145"/>
        <end position="173"/>
    </location>
</feature>